<dbReference type="Proteomes" id="UP000054324">
    <property type="component" value="Unassembled WGS sequence"/>
</dbReference>
<evidence type="ECO:0000313" key="2">
    <source>
        <dbReference type="Proteomes" id="UP000054324"/>
    </source>
</evidence>
<accession>A0A074Z7E3</accession>
<dbReference type="KEGG" id="ovi:T265_08959"/>
<dbReference type="RefSeq" id="XP_009173166.1">
    <property type="nucleotide sequence ID" value="XM_009174902.1"/>
</dbReference>
<keyword evidence="2" id="KW-1185">Reference proteome</keyword>
<proteinExistence type="predicted"/>
<dbReference type="AlphaFoldDB" id="A0A074Z7E3"/>
<gene>
    <name evidence="1" type="ORF">T265_08959</name>
</gene>
<dbReference type="EMBL" id="KL596865">
    <property type="protein sequence ID" value="KER23106.1"/>
    <property type="molecule type" value="Genomic_DNA"/>
</dbReference>
<dbReference type="GeneID" id="20323138"/>
<protein>
    <submittedName>
        <fullName evidence="1">Uncharacterized protein</fullName>
    </submittedName>
</protein>
<reference evidence="1 2" key="1">
    <citation type="submission" date="2013-11" db="EMBL/GenBank/DDBJ databases">
        <title>Opisthorchis viverrini - life in the bile duct.</title>
        <authorList>
            <person name="Young N.D."/>
            <person name="Nagarajan N."/>
            <person name="Lin S.J."/>
            <person name="Korhonen P.K."/>
            <person name="Jex A.R."/>
            <person name="Hall R.S."/>
            <person name="Safavi-Hemami H."/>
            <person name="Kaewkong W."/>
            <person name="Bertrand D."/>
            <person name="Gao S."/>
            <person name="Seet Q."/>
            <person name="Wongkham S."/>
            <person name="Teh B.T."/>
            <person name="Wongkham C."/>
            <person name="Intapan P.M."/>
            <person name="Maleewong W."/>
            <person name="Yang X."/>
            <person name="Hu M."/>
            <person name="Wang Z."/>
            <person name="Hofmann A."/>
            <person name="Sternberg P.W."/>
            <person name="Tan P."/>
            <person name="Wang J."/>
            <person name="Gasser R.B."/>
        </authorList>
    </citation>
    <scope>NUCLEOTIDE SEQUENCE [LARGE SCALE GENOMIC DNA]</scope>
</reference>
<sequence>MRPSRPATEADLKERRNGISLDPKGRAYRATPVTVLLNRCKARPLRTDDARRLQVFEDRCPESRLVMVDFSVLVIRRSENGHLIVRWVLQSGKTPPISASDSSVMCCTCRNTVYRDVCCALRLLQDGANPEVNTTLLSRKPRESTASPMDV</sequence>
<organism evidence="1 2">
    <name type="scientific">Opisthorchis viverrini</name>
    <name type="common">Southeast Asian liver fluke</name>
    <dbReference type="NCBI Taxonomy" id="6198"/>
    <lineage>
        <taxon>Eukaryota</taxon>
        <taxon>Metazoa</taxon>
        <taxon>Spiralia</taxon>
        <taxon>Lophotrochozoa</taxon>
        <taxon>Platyhelminthes</taxon>
        <taxon>Trematoda</taxon>
        <taxon>Digenea</taxon>
        <taxon>Opisthorchiida</taxon>
        <taxon>Opisthorchiata</taxon>
        <taxon>Opisthorchiidae</taxon>
        <taxon>Opisthorchis</taxon>
    </lineage>
</organism>
<evidence type="ECO:0000313" key="1">
    <source>
        <dbReference type="EMBL" id="KER23106.1"/>
    </source>
</evidence>
<name>A0A074Z7E3_OPIVI</name>
<dbReference type="CTD" id="20323138"/>